<evidence type="ECO:0000313" key="2">
    <source>
        <dbReference type="EMBL" id="OPC66022.1"/>
    </source>
</evidence>
<name>A0A1T3MMY2_9FLAO</name>
<keyword evidence="1" id="KW-1133">Transmembrane helix</keyword>
<protein>
    <submittedName>
        <fullName evidence="2">Uncharacterized protein</fullName>
    </submittedName>
</protein>
<comment type="caution">
    <text evidence="2">The sequence shown here is derived from an EMBL/GenBank/DDBJ whole genome shotgun (WGS) entry which is preliminary data.</text>
</comment>
<dbReference type="Proteomes" id="UP000190813">
    <property type="component" value="Unassembled WGS sequence"/>
</dbReference>
<dbReference type="AlphaFoldDB" id="A0A1T3MMY2"/>
<sequence length="168" mass="20084">MRIDSGPVNYFLRAYFQYALIPIIIICIISYIVRKKEQYPLFFYAIIFTFILAIFLIISFHEYLSIKKKSKMSALFIREGGLYINNKKKLPLTEIMSITPLYYNPLIGKVMIYFFEIKTSNETFYFFDKPRFMWNVMTSLSVKKLKKNFPELQPVIQEEIIIRKLPNI</sequence>
<dbReference type="EMBL" id="MAHX01000013">
    <property type="protein sequence ID" value="OPC66022.1"/>
    <property type="molecule type" value="Genomic_DNA"/>
</dbReference>
<evidence type="ECO:0000313" key="3">
    <source>
        <dbReference type="Proteomes" id="UP000190813"/>
    </source>
</evidence>
<organism evidence="2 3">
    <name type="scientific">Elizabethkingia occulta</name>
    <dbReference type="NCBI Taxonomy" id="1867263"/>
    <lineage>
        <taxon>Bacteria</taxon>
        <taxon>Pseudomonadati</taxon>
        <taxon>Bacteroidota</taxon>
        <taxon>Flavobacteriia</taxon>
        <taxon>Flavobacteriales</taxon>
        <taxon>Weeksellaceae</taxon>
        <taxon>Elizabethkingia</taxon>
    </lineage>
</organism>
<proteinExistence type="predicted"/>
<reference evidence="2 3" key="1">
    <citation type="submission" date="2016-06" db="EMBL/GenBank/DDBJ databases">
        <title>Revisiting the taxonomy of the Elizabethkingia Genus based on Whole-Genome Sequencing, Optical Mapping, and MALDI-TOF.</title>
        <authorList>
            <person name="Nicholson A.C."/>
        </authorList>
    </citation>
    <scope>NUCLEOTIDE SEQUENCE [LARGE SCALE GENOMIC DNA]</scope>
    <source>
        <strain evidence="2 3">G4070</strain>
    </source>
</reference>
<gene>
    <name evidence="2" type="ORF">BAZ10_01950</name>
</gene>
<keyword evidence="1" id="KW-0812">Transmembrane</keyword>
<feature type="transmembrane region" description="Helical" evidence="1">
    <location>
        <begin position="39"/>
        <end position="64"/>
    </location>
</feature>
<keyword evidence="3" id="KW-1185">Reference proteome</keyword>
<feature type="transmembrane region" description="Helical" evidence="1">
    <location>
        <begin position="12"/>
        <end position="33"/>
    </location>
</feature>
<keyword evidence="1" id="KW-0472">Membrane</keyword>
<accession>A0A1T3MMY2</accession>
<evidence type="ECO:0000256" key="1">
    <source>
        <dbReference type="SAM" id="Phobius"/>
    </source>
</evidence>